<organism evidence="10 11">
    <name type="scientific">Marinobacter mobilis</name>
    <dbReference type="NCBI Taxonomy" id="488533"/>
    <lineage>
        <taxon>Bacteria</taxon>
        <taxon>Pseudomonadati</taxon>
        <taxon>Pseudomonadota</taxon>
        <taxon>Gammaproteobacteria</taxon>
        <taxon>Pseudomonadales</taxon>
        <taxon>Marinobacteraceae</taxon>
        <taxon>Marinobacter</taxon>
    </lineage>
</organism>
<keyword evidence="11" id="KW-1185">Reference proteome</keyword>
<dbReference type="GO" id="GO:0051607">
    <property type="term" value="P:defense response to virus"/>
    <property type="evidence" value="ECO:0007669"/>
    <property type="project" value="UniProtKB-KW"/>
</dbReference>
<dbReference type="SMART" id="SM00729">
    <property type="entry name" value="Elp3"/>
    <property type="match status" value="1"/>
</dbReference>
<dbReference type="PANTHER" id="PTHR21339:SF0">
    <property type="entry name" value="S-ADENOSYLMETHIONINE-DEPENDENT NUCLEOTIDE DEHYDRATASE RSAD2"/>
    <property type="match status" value="1"/>
</dbReference>
<evidence type="ECO:0000256" key="1">
    <source>
        <dbReference type="ARBA" id="ARBA00001966"/>
    </source>
</evidence>
<keyword evidence="4" id="KW-0479">Metal-binding</keyword>
<reference evidence="10 11" key="1">
    <citation type="submission" date="2016-10" db="EMBL/GenBank/DDBJ databases">
        <authorList>
            <person name="de Groot N.N."/>
        </authorList>
    </citation>
    <scope>NUCLEOTIDE SEQUENCE [LARGE SCALE GENOMIC DNA]</scope>
    <source>
        <strain evidence="10 11">CGMCC 1.7059</strain>
    </source>
</reference>
<dbReference type="CDD" id="cd01335">
    <property type="entry name" value="Radical_SAM"/>
    <property type="match status" value="1"/>
</dbReference>
<dbReference type="InterPro" id="IPR006638">
    <property type="entry name" value="Elp3/MiaA/NifB-like_rSAM"/>
</dbReference>
<keyword evidence="5" id="KW-0408">Iron</keyword>
<dbReference type="EMBL" id="FNNE01000012">
    <property type="protein sequence ID" value="SDX65787.1"/>
    <property type="molecule type" value="Genomic_DNA"/>
</dbReference>
<dbReference type="InterPro" id="IPR013785">
    <property type="entry name" value="Aldolase_TIM"/>
</dbReference>
<dbReference type="InterPro" id="IPR051196">
    <property type="entry name" value="RSAD2/Viperin_antiviral"/>
</dbReference>
<dbReference type="SFLD" id="SFLDG01088">
    <property type="entry name" value="antiviral_proteins"/>
    <property type="match status" value="1"/>
</dbReference>
<dbReference type="SFLD" id="SFLDS00029">
    <property type="entry name" value="Radical_SAM"/>
    <property type="match status" value="1"/>
</dbReference>
<dbReference type="STRING" id="488533.SAMN04487960_11290"/>
<dbReference type="GO" id="GO:0003824">
    <property type="term" value="F:catalytic activity"/>
    <property type="evidence" value="ECO:0007669"/>
    <property type="project" value="InterPro"/>
</dbReference>
<dbReference type="InterPro" id="IPR007197">
    <property type="entry name" value="rSAM"/>
</dbReference>
<evidence type="ECO:0000256" key="8">
    <source>
        <dbReference type="ARBA" id="ARBA00039667"/>
    </source>
</evidence>
<dbReference type="RefSeq" id="WP_091817311.1">
    <property type="nucleotide sequence ID" value="NZ_FNNE01000012.1"/>
</dbReference>
<dbReference type="AlphaFoldDB" id="A0A1H3DHE5"/>
<dbReference type="GO" id="GO:0051539">
    <property type="term" value="F:4 iron, 4 sulfur cluster binding"/>
    <property type="evidence" value="ECO:0007669"/>
    <property type="project" value="UniProtKB-KW"/>
</dbReference>
<evidence type="ECO:0000313" key="10">
    <source>
        <dbReference type="EMBL" id="SDX65787.1"/>
    </source>
</evidence>
<dbReference type="Pfam" id="PF04055">
    <property type="entry name" value="Radical_SAM"/>
    <property type="match status" value="1"/>
</dbReference>
<dbReference type="Gene3D" id="3.20.20.70">
    <property type="entry name" value="Aldolase class I"/>
    <property type="match status" value="1"/>
</dbReference>
<evidence type="ECO:0000313" key="11">
    <source>
        <dbReference type="Proteomes" id="UP000199675"/>
    </source>
</evidence>
<dbReference type="GO" id="GO:0046872">
    <property type="term" value="F:metal ion binding"/>
    <property type="evidence" value="ECO:0007669"/>
    <property type="project" value="UniProtKB-KW"/>
</dbReference>
<evidence type="ECO:0000256" key="5">
    <source>
        <dbReference type="ARBA" id="ARBA00023004"/>
    </source>
</evidence>
<dbReference type="InterPro" id="IPR058240">
    <property type="entry name" value="rSAM_sf"/>
</dbReference>
<protein>
    <recommendedName>
        <fullName evidence="8">S-adenosylmethionine-dependent nucleotide dehydratase</fullName>
    </recommendedName>
</protein>
<dbReference type="NCBIfam" id="NF038283">
    <property type="entry name" value="viperin_w_prok"/>
    <property type="match status" value="1"/>
</dbReference>
<feature type="domain" description="Radical SAM core" evidence="9">
    <location>
        <begin position="22"/>
        <end position="263"/>
    </location>
</feature>
<dbReference type="SUPFAM" id="SSF102114">
    <property type="entry name" value="Radical SAM enzymes"/>
    <property type="match status" value="1"/>
</dbReference>
<evidence type="ECO:0000256" key="6">
    <source>
        <dbReference type="ARBA" id="ARBA00023014"/>
    </source>
</evidence>
<dbReference type="PANTHER" id="PTHR21339">
    <property type="entry name" value="RADICAL S-ADENOSYL METHIONINE DOMAIN-CONTAINING PROTEIN 2"/>
    <property type="match status" value="1"/>
</dbReference>
<name>A0A1H3DHE5_9GAMM</name>
<keyword evidence="7" id="KW-0051">Antiviral defense</keyword>
<dbReference type="OrthoDB" id="9792276at2"/>
<proteinExistence type="predicted"/>
<accession>A0A1H3DHE5</accession>
<evidence type="ECO:0000259" key="9">
    <source>
        <dbReference type="PROSITE" id="PS51918"/>
    </source>
</evidence>
<keyword evidence="6" id="KW-0411">Iron-sulfur</keyword>
<keyword evidence="2" id="KW-0004">4Fe-4S</keyword>
<dbReference type="Proteomes" id="UP000199675">
    <property type="component" value="Unassembled WGS sequence"/>
</dbReference>
<evidence type="ECO:0000256" key="4">
    <source>
        <dbReference type="ARBA" id="ARBA00022723"/>
    </source>
</evidence>
<dbReference type="SFLD" id="SFLDG01067">
    <property type="entry name" value="SPASM/twitch_domain_containing"/>
    <property type="match status" value="1"/>
</dbReference>
<sequence length="323" mass="36480">MNSNTHFVANNSGAVVSTNIAAVEELTINWHVTEACNYRCQYCYAKWTSRPNPRELFHDPVRTRSLLTELFRFFHSGNRSNPLHQQLSWNTLRLNLAGGEPSILGDRLLEIVHAAREVGFRVSIISNGSRLTPLAIEQLAPHLTSLGISLDSAAPATNRKIGRIDGKGRLLDIKELVENLQLARQINPQLAVKLNTVVNQRNVREDLCQLADQIRPDRWKILRMLPVVDHSLAVSDDEFSAFVERHRDFESVQCVEDNHDMCESYLMVDPFGRFFQNQPSLNLAYVYSEPVLSAGAERAFCELAFNTDSFQSRYTNGVVGGKQ</sequence>
<keyword evidence="3" id="KW-0949">S-adenosyl-L-methionine</keyword>
<evidence type="ECO:0000256" key="3">
    <source>
        <dbReference type="ARBA" id="ARBA00022691"/>
    </source>
</evidence>
<evidence type="ECO:0000256" key="7">
    <source>
        <dbReference type="ARBA" id="ARBA00023118"/>
    </source>
</evidence>
<dbReference type="PROSITE" id="PS51918">
    <property type="entry name" value="RADICAL_SAM"/>
    <property type="match status" value="1"/>
</dbReference>
<comment type="cofactor">
    <cofactor evidence="1">
        <name>[4Fe-4S] cluster</name>
        <dbReference type="ChEBI" id="CHEBI:49883"/>
    </cofactor>
</comment>
<evidence type="ECO:0000256" key="2">
    <source>
        <dbReference type="ARBA" id="ARBA00022485"/>
    </source>
</evidence>
<gene>
    <name evidence="10" type="ORF">SAMN04487960_11290</name>
</gene>